<dbReference type="SUPFAM" id="SSF56436">
    <property type="entry name" value="C-type lectin-like"/>
    <property type="match status" value="1"/>
</dbReference>
<dbReference type="PANTHER" id="PTHR22803">
    <property type="entry name" value="MANNOSE, PHOSPHOLIPASE, LECTIN RECEPTOR RELATED"/>
    <property type="match status" value="1"/>
</dbReference>
<dbReference type="FunFam" id="3.10.100.10:FF:000094">
    <property type="entry name" value="Uncharacterized protein"/>
    <property type="match status" value="1"/>
</dbReference>
<dbReference type="eggNOG" id="KOG4297">
    <property type="taxonomic scope" value="Eukaryota"/>
</dbReference>
<accession>C3YUW8</accession>
<dbReference type="InParanoid" id="C3YUW8"/>
<dbReference type="InterPro" id="IPR016186">
    <property type="entry name" value="C-type_lectin-like/link_sf"/>
</dbReference>
<dbReference type="EMBL" id="GG666554">
    <property type="protein sequence ID" value="EEN56019.1"/>
    <property type="molecule type" value="Genomic_DNA"/>
</dbReference>
<evidence type="ECO:0000313" key="2">
    <source>
        <dbReference type="EMBL" id="EEN56019.1"/>
    </source>
</evidence>
<dbReference type="CDD" id="cd00037">
    <property type="entry name" value="CLECT"/>
    <property type="match status" value="1"/>
</dbReference>
<sequence>NNHCYKFVRENARWSTANAACIGYGADLASITNREENTFIKHLISNAPEDSVWIGLCRTGGSWKWNDGSQFSYTNWDSGEPNNEHWNNEDC</sequence>
<dbReference type="Pfam" id="PF00059">
    <property type="entry name" value="Lectin_C"/>
    <property type="match status" value="1"/>
</dbReference>
<proteinExistence type="predicted"/>
<dbReference type="Gene3D" id="3.10.100.10">
    <property type="entry name" value="Mannose-Binding Protein A, subunit A"/>
    <property type="match status" value="1"/>
</dbReference>
<dbReference type="InterPro" id="IPR050111">
    <property type="entry name" value="C-type_lectin/snaclec_domain"/>
</dbReference>
<organism>
    <name type="scientific">Branchiostoma floridae</name>
    <name type="common">Florida lancelet</name>
    <name type="synonym">Amphioxus</name>
    <dbReference type="NCBI Taxonomy" id="7739"/>
    <lineage>
        <taxon>Eukaryota</taxon>
        <taxon>Metazoa</taxon>
        <taxon>Chordata</taxon>
        <taxon>Cephalochordata</taxon>
        <taxon>Leptocardii</taxon>
        <taxon>Amphioxiformes</taxon>
        <taxon>Branchiostomatidae</taxon>
        <taxon>Branchiostoma</taxon>
    </lineage>
</organism>
<feature type="domain" description="C-type lectin" evidence="1">
    <location>
        <begin position="1"/>
        <end position="91"/>
    </location>
</feature>
<feature type="non-terminal residue" evidence="2">
    <location>
        <position position="1"/>
    </location>
</feature>
<dbReference type="InterPro" id="IPR016187">
    <property type="entry name" value="CTDL_fold"/>
</dbReference>
<dbReference type="PROSITE" id="PS50041">
    <property type="entry name" value="C_TYPE_LECTIN_2"/>
    <property type="match status" value="1"/>
</dbReference>
<dbReference type="AlphaFoldDB" id="C3YUW8"/>
<feature type="non-terminal residue" evidence="2">
    <location>
        <position position="91"/>
    </location>
</feature>
<dbReference type="SMART" id="SM00034">
    <property type="entry name" value="CLECT"/>
    <property type="match status" value="1"/>
</dbReference>
<name>C3YUW8_BRAFL</name>
<reference evidence="2" key="1">
    <citation type="journal article" date="2008" name="Nature">
        <title>The amphioxus genome and the evolution of the chordate karyotype.</title>
        <authorList>
            <consortium name="US DOE Joint Genome Institute (JGI-PGF)"/>
            <person name="Putnam N.H."/>
            <person name="Butts T."/>
            <person name="Ferrier D.E.K."/>
            <person name="Furlong R.F."/>
            <person name="Hellsten U."/>
            <person name="Kawashima T."/>
            <person name="Robinson-Rechavi M."/>
            <person name="Shoguchi E."/>
            <person name="Terry A."/>
            <person name="Yu J.-K."/>
            <person name="Benito-Gutierrez E.L."/>
            <person name="Dubchak I."/>
            <person name="Garcia-Fernandez J."/>
            <person name="Gibson-Brown J.J."/>
            <person name="Grigoriev I.V."/>
            <person name="Horton A.C."/>
            <person name="de Jong P.J."/>
            <person name="Jurka J."/>
            <person name="Kapitonov V.V."/>
            <person name="Kohara Y."/>
            <person name="Kuroki Y."/>
            <person name="Lindquist E."/>
            <person name="Lucas S."/>
            <person name="Osoegawa K."/>
            <person name="Pennacchio L.A."/>
            <person name="Salamov A.A."/>
            <person name="Satou Y."/>
            <person name="Sauka-Spengler T."/>
            <person name="Schmutz J."/>
            <person name="Shin-I T."/>
            <person name="Toyoda A."/>
            <person name="Bronner-Fraser M."/>
            <person name="Fujiyama A."/>
            <person name="Holland L.Z."/>
            <person name="Holland P.W.H."/>
            <person name="Satoh N."/>
            <person name="Rokhsar D.S."/>
        </authorList>
    </citation>
    <scope>NUCLEOTIDE SEQUENCE [LARGE SCALE GENOMIC DNA]</scope>
    <source>
        <strain evidence="2">S238N-H82</strain>
        <tissue evidence="2">Testes</tissue>
    </source>
</reference>
<evidence type="ECO:0000259" key="1">
    <source>
        <dbReference type="PROSITE" id="PS50041"/>
    </source>
</evidence>
<protein>
    <recommendedName>
        <fullName evidence="1">C-type lectin domain-containing protein</fullName>
    </recommendedName>
</protein>
<dbReference type="InterPro" id="IPR001304">
    <property type="entry name" value="C-type_lectin-like"/>
</dbReference>
<gene>
    <name evidence="2" type="ORF">BRAFLDRAFT_188120</name>
</gene>